<reference evidence="1" key="1">
    <citation type="submission" date="2019-11" db="EMBL/GenBank/DDBJ databases">
        <title>Nori genome reveals adaptations in red seaweeds to the harsh intertidal environment.</title>
        <authorList>
            <person name="Wang D."/>
            <person name="Mao Y."/>
        </authorList>
    </citation>
    <scope>NUCLEOTIDE SEQUENCE</scope>
    <source>
        <tissue evidence="1">Gametophyte</tissue>
    </source>
</reference>
<keyword evidence="2" id="KW-1185">Reference proteome</keyword>
<accession>A0ACC3C920</accession>
<evidence type="ECO:0000313" key="2">
    <source>
        <dbReference type="Proteomes" id="UP000798662"/>
    </source>
</evidence>
<proteinExistence type="predicted"/>
<dbReference type="Proteomes" id="UP000798662">
    <property type="component" value="Chromosome 2"/>
</dbReference>
<comment type="caution">
    <text evidence="1">The sequence shown here is derived from an EMBL/GenBank/DDBJ whole genome shotgun (WGS) entry which is preliminary data.</text>
</comment>
<dbReference type="EMBL" id="CM020619">
    <property type="protein sequence ID" value="KAK1866439.1"/>
    <property type="molecule type" value="Genomic_DNA"/>
</dbReference>
<organism evidence="1 2">
    <name type="scientific">Pyropia yezoensis</name>
    <name type="common">Susabi-nori</name>
    <name type="synonym">Porphyra yezoensis</name>
    <dbReference type="NCBI Taxonomy" id="2788"/>
    <lineage>
        <taxon>Eukaryota</taxon>
        <taxon>Rhodophyta</taxon>
        <taxon>Bangiophyceae</taxon>
        <taxon>Bangiales</taxon>
        <taxon>Bangiaceae</taxon>
        <taxon>Pyropia</taxon>
    </lineage>
</organism>
<gene>
    <name evidence="1" type="ORF">I4F81_008958</name>
</gene>
<protein>
    <submittedName>
        <fullName evidence="1">Uncharacterized protein</fullName>
    </submittedName>
</protein>
<sequence>MRWGDGLRRVGVLARKLGMMSLYDSYGAMHPITVLCIDRCHVTAAMAPLPSDPRCLHRLQVAAGPRRAHDTPKAQRHHYAAAGVEPKEIASEFRVSEVALLPVGTEVTAAHFVPGQLVDVAGTTIGKGFQGTMKRWGFAGGAASHGNSKAHRKPGGIGAGSTVPGRVWPGKKMAGRMGGVPRTVMNLRVFRVDPSRGLIYVRGPVPGNAGGWVRVRDALKAGADRGLGDLGALPIPTAMAVDTDGGGGEYEDLPSWAPQPMPMGS</sequence>
<evidence type="ECO:0000313" key="1">
    <source>
        <dbReference type="EMBL" id="KAK1866439.1"/>
    </source>
</evidence>
<name>A0ACC3C920_PYRYE</name>